<organism evidence="2 3">
    <name type="scientific">Catenaria anguillulae PL171</name>
    <dbReference type="NCBI Taxonomy" id="765915"/>
    <lineage>
        <taxon>Eukaryota</taxon>
        <taxon>Fungi</taxon>
        <taxon>Fungi incertae sedis</taxon>
        <taxon>Blastocladiomycota</taxon>
        <taxon>Blastocladiomycetes</taxon>
        <taxon>Blastocladiales</taxon>
        <taxon>Catenariaceae</taxon>
        <taxon>Catenaria</taxon>
    </lineage>
</organism>
<evidence type="ECO:0000256" key="1">
    <source>
        <dbReference type="SAM" id="Phobius"/>
    </source>
</evidence>
<dbReference type="AlphaFoldDB" id="A0A1Y2HD77"/>
<gene>
    <name evidence="2" type="ORF">BCR44DRAFT_1257629</name>
</gene>
<keyword evidence="1" id="KW-0472">Membrane</keyword>
<keyword evidence="1" id="KW-1133">Transmembrane helix</keyword>
<evidence type="ECO:0000313" key="3">
    <source>
        <dbReference type="Proteomes" id="UP000193411"/>
    </source>
</evidence>
<dbReference type="EMBL" id="MCFL01000053">
    <property type="protein sequence ID" value="ORZ31934.1"/>
    <property type="molecule type" value="Genomic_DNA"/>
</dbReference>
<dbReference type="Proteomes" id="UP000193411">
    <property type="component" value="Unassembled WGS sequence"/>
</dbReference>
<comment type="caution">
    <text evidence="2">The sequence shown here is derived from an EMBL/GenBank/DDBJ whole genome shotgun (WGS) entry which is preliminary data.</text>
</comment>
<name>A0A1Y2HD77_9FUNG</name>
<reference evidence="2 3" key="1">
    <citation type="submission" date="2016-07" db="EMBL/GenBank/DDBJ databases">
        <title>Pervasive Adenine N6-methylation of Active Genes in Fungi.</title>
        <authorList>
            <consortium name="DOE Joint Genome Institute"/>
            <person name="Mondo S.J."/>
            <person name="Dannebaum R.O."/>
            <person name="Kuo R.C."/>
            <person name="Labutti K."/>
            <person name="Haridas S."/>
            <person name="Kuo A."/>
            <person name="Salamov A."/>
            <person name="Ahrendt S.R."/>
            <person name="Lipzen A."/>
            <person name="Sullivan W."/>
            <person name="Andreopoulos W.B."/>
            <person name="Clum A."/>
            <person name="Lindquist E."/>
            <person name="Daum C."/>
            <person name="Ramamoorthy G.K."/>
            <person name="Gryganskyi A."/>
            <person name="Culley D."/>
            <person name="Magnuson J.K."/>
            <person name="James T.Y."/>
            <person name="O'Malley M.A."/>
            <person name="Stajich J.E."/>
            <person name="Spatafora J.W."/>
            <person name="Visel A."/>
            <person name="Grigoriev I.V."/>
        </authorList>
    </citation>
    <scope>NUCLEOTIDE SEQUENCE [LARGE SCALE GENOMIC DNA]</scope>
    <source>
        <strain evidence="2 3">PL171</strain>
    </source>
</reference>
<evidence type="ECO:0008006" key="4">
    <source>
        <dbReference type="Google" id="ProtNLM"/>
    </source>
</evidence>
<accession>A0A1Y2HD77</accession>
<feature type="transmembrane region" description="Helical" evidence="1">
    <location>
        <begin position="33"/>
        <end position="56"/>
    </location>
</feature>
<sequence>METRSKLKRRVNLFVPSTCTCLHHFGIVPTLRIYCSIASSTAVYLVVACSVGQMFVWPYNI</sequence>
<keyword evidence="3" id="KW-1185">Reference proteome</keyword>
<proteinExistence type="predicted"/>
<protein>
    <recommendedName>
        <fullName evidence="4">Transmembrane protein</fullName>
    </recommendedName>
</protein>
<evidence type="ECO:0000313" key="2">
    <source>
        <dbReference type="EMBL" id="ORZ31934.1"/>
    </source>
</evidence>
<keyword evidence="1" id="KW-0812">Transmembrane</keyword>